<dbReference type="EMBL" id="JABCUV010000007">
    <property type="protein sequence ID" value="NMW93478.1"/>
    <property type="molecule type" value="Genomic_DNA"/>
</dbReference>
<dbReference type="InterPro" id="IPR002109">
    <property type="entry name" value="Glutaredoxin"/>
</dbReference>
<proteinExistence type="predicted"/>
<gene>
    <name evidence="2" type="ORF">HHJ74_07190</name>
</gene>
<feature type="domain" description="Glutaredoxin" evidence="1">
    <location>
        <begin position="7"/>
        <end position="39"/>
    </location>
</feature>
<dbReference type="Proteomes" id="UP000582487">
    <property type="component" value="Unassembled WGS sequence"/>
</dbReference>
<dbReference type="InterPro" id="IPR036249">
    <property type="entry name" value="Thioredoxin-like_sf"/>
</dbReference>
<name>A0A848RRC2_9ACTO</name>
<dbReference type="CDD" id="cd02976">
    <property type="entry name" value="NrdH"/>
    <property type="match status" value="1"/>
</dbReference>
<evidence type="ECO:0000313" key="3">
    <source>
        <dbReference type="Proteomes" id="UP000582487"/>
    </source>
</evidence>
<dbReference type="SUPFAM" id="SSF52833">
    <property type="entry name" value="Thioredoxin-like"/>
    <property type="match status" value="1"/>
</dbReference>
<evidence type="ECO:0000313" key="2">
    <source>
        <dbReference type="EMBL" id="NMW93478.1"/>
    </source>
</evidence>
<dbReference type="Gene3D" id="3.40.30.10">
    <property type="entry name" value="Glutaredoxin"/>
    <property type="match status" value="1"/>
</dbReference>
<dbReference type="Pfam" id="PF00462">
    <property type="entry name" value="Glutaredoxin"/>
    <property type="match status" value="1"/>
</dbReference>
<dbReference type="AlphaFoldDB" id="A0A848RRC2"/>
<evidence type="ECO:0000259" key="1">
    <source>
        <dbReference type="Pfam" id="PF00462"/>
    </source>
</evidence>
<protein>
    <recommendedName>
        <fullName evidence="1">Glutaredoxin domain-containing protein</fullName>
    </recommendedName>
</protein>
<dbReference type="RefSeq" id="WP_169764904.1">
    <property type="nucleotide sequence ID" value="NZ_JABCUV010000007.1"/>
</dbReference>
<organism evidence="2 3">
    <name type="scientific">Mobiluncus mulieris</name>
    <dbReference type="NCBI Taxonomy" id="2052"/>
    <lineage>
        <taxon>Bacteria</taxon>
        <taxon>Bacillati</taxon>
        <taxon>Actinomycetota</taxon>
        <taxon>Actinomycetes</taxon>
        <taxon>Actinomycetales</taxon>
        <taxon>Actinomycetaceae</taxon>
        <taxon>Mobiluncus</taxon>
    </lineage>
</organism>
<sequence>MQTNCRIKIFTLENCVQCEASRNYMTRHGISFEEHDAARYARRWQALGIKRAPIVEICGPQGQTIDMWTGFQPSRMSQYQPNNTTTLAPAVLAVSENLSM</sequence>
<reference evidence="2 3" key="1">
    <citation type="submission" date="2020-04" db="EMBL/GenBank/DDBJ databases">
        <title>Antimicrobial susceptibility and clonality of vaginal-derived multi-drug resistant Mobiluncus isolates in China.</title>
        <authorList>
            <person name="Zhang X."/>
        </authorList>
    </citation>
    <scope>NUCLEOTIDE SEQUENCE [LARGE SCALE GENOMIC DNA]</scope>
    <source>
        <strain evidence="2 3">7</strain>
    </source>
</reference>
<accession>A0A848RRC2</accession>
<comment type="caution">
    <text evidence="2">The sequence shown here is derived from an EMBL/GenBank/DDBJ whole genome shotgun (WGS) entry which is preliminary data.</text>
</comment>